<dbReference type="GO" id="GO:0042597">
    <property type="term" value="C:periplasmic space"/>
    <property type="evidence" value="ECO:0007669"/>
    <property type="project" value="InterPro"/>
</dbReference>
<dbReference type="SUPFAM" id="SSF81296">
    <property type="entry name" value="E set domains"/>
    <property type="match status" value="1"/>
</dbReference>
<organism evidence="5 6">
    <name type="scientific">Novacetimonas pomaceti</name>
    <dbReference type="NCBI Taxonomy" id="2021998"/>
    <lineage>
        <taxon>Bacteria</taxon>
        <taxon>Pseudomonadati</taxon>
        <taxon>Pseudomonadota</taxon>
        <taxon>Alphaproteobacteria</taxon>
        <taxon>Acetobacterales</taxon>
        <taxon>Acetobacteraceae</taxon>
        <taxon>Novacetimonas</taxon>
    </lineage>
</organism>
<dbReference type="AlphaFoldDB" id="A0A318QBV3"/>
<comment type="caution">
    <text evidence="5">The sequence shown here is derived from an EMBL/GenBank/DDBJ whole genome shotgun (WGS) entry which is preliminary data.</text>
</comment>
<proteinExistence type="predicted"/>
<dbReference type="RefSeq" id="WP_110528575.1">
    <property type="nucleotide sequence ID" value="NZ_NOXG01000003.1"/>
</dbReference>
<accession>A0A318QBV3</accession>
<evidence type="ECO:0000259" key="4">
    <source>
        <dbReference type="Pfam" id="PF04234"/>
    </source>
</evidence>
<gene>
    <name evidence="5" type="ORF">CFR71_05505</name>
</gene>
<keyword evidence="1 3" id="KW-0732">Signal</keyword>
<dbReference type="InterPro" id="IPR014756">
    <property type="entry name" value="Ig_E-set"/>
</dbReference>
<feature type="chain" id="PRO_5016348745" description="CopC domain-containing protein" evidence="3">
    <location>
        <begin position="28"/>
        <end position="128"/>
    </location>
</feature>
<reference evidence="5 6" key="1">
    <citation type="submission" date="2017-07" db="EMBL/GenBank/DDBJ databases">
        <title>A draft genome sequence of Komagataeibacter sp. T5K1.</title>
        <authorList>
            <person name="Skraban J."/>
            <person name="Cleenwerck I."/>
            <person name="Vandamme P."/>
            <person name="Trcek J."/>
        </authorList>
    </citation>
    <scope>NUCLEOTIDE SEQUENCE [LARGE SCALE GENOMIC DNA]</scope>
    <source>
        <strain evidence="5 6">T5K1</strain>
    </source>
</reference>
<evidence type="ECO:0000313" key="5">
    <source>
        <dbReference type="EMBL" id="PYD76415.1"/>
    </source>
</evidence>
<evidence type="ECO:0000256" key="1">
    <source>
        <dbReference type="ARBA" id="ARBA00022729"/>
    </source>
</evidence>
<dbReference type="InterPro" id="IPR014755">
    <property type="entry name" value="Cu-Rt/internalin_Ig-like"/>
</dbReference>
<evidence type="ECO:0000313" key="6">
    <source>
        <dbReference type="Proteomes" id="UP000247609"/>
    </source>
</evidence>
<sequence>MRNPFLFLPAFLVGGMLCLGLARPAWASPGLVHATPAAGQNVNAGTVSIRLDFNAVIDPFHTRLVLLGPSGVPQLLLASPKDDEQQEIAVDVPLGTPGDYVLQWRAGGRASGISHGSVPFHVVAPAGH</sequence>
<feature type="domain" description="CopC" evidence="4">
    <location>
        <begin position="31"/>
        <end position="122"/>
    </location>
</feature>
<keyword evidence="2" id="KW-0186">Copper</keyword>
<feature type="signal peptide" evidence="3">
    <location>
        <begin position="1"/>
        <end position="27"/>
    </location>
</feature>
<dbReference type="Pfam" id="PF04234">
    <property type="entry name" value="CopC"/>
    <property type="match status" value="1"/>
</dbReference>
<evidence type="ECO:0000256" key="3">
    <source>
        <dbReference type="SAM" id="SignalP"/>
    </source>
</evidence>
<name>A0A318QBV3_9PROT</name>
<protein>
    <recommendedName>
        <fullName evidence="4">CopC domain-containing protein</fullName>
    </recommendedName>
</protein>
<evidence type="ECO:0000256" key="2">
    <source>
        <dbReference type="ARBA" id="ARBA00023008"/>
    </source>
</evidence>
<dbReference type="Proteomes" id="UP000247609">
    <property type="component" value="Unassembled WGS sequence"/>
</dbReference>
<dbReference type="Gene3D" id="2.60.40.1220">
    <property type="match status" value="1"/>
</dbReference>
<dbReference type="GO" id="GO:0005507">
    <property type="term" value="F:copper ion binding"/>
    <property type="evidence" value="ECO:0007669"/>
    <property type="project" value="InterPro"/>
</dbReference>
<dbReference type="EMBL" id="NOXG01000003">
    <property type="protein sequence ID" value="PYD76415.1"/>
    <property type="molecule type" value="Genomic_DNA"/>
</dbReference>
<dbReference type="InterPro" id="IPR007348">
    <property type="entry name" value="CopC_dom"/>
</dbReference>
<dbReference type="GO" id="GO:0046688">
    <property type="term" value="P:response to copper ion"/>
    <property type="evidence" value="ECO:0007669"/>
    <property type="project" value="InterPro"/>
</dbReference>